<dbReference type="SUPFAM" id="SSF55031">
    <property type="entry name" value="Bacterial exopeptidase dimerisation domain"/>
    <property type="match status" value="1"/>
</dbReference>
<feature type="binding site" evidence="1">
    <location>
        <position position="222"/>
    </location>
    <ligand>
        <name>Mn(2+)</name>
        <dbReference type="ChEBI" id="CHEBI:29035"/>
        <label>2</label>
    </ligand>
</feature>
<dbReference type="GO" id="GO:0046872">
    <property type="term" value="F:metal ion binding"/>
    <property type="evidence" value="ECO:0007669"/>
    <property type="project" value="UniProtKB-KW"/>
</dbReference>
<feature type="binding site" evidence="1">
    <location>
        <position position="162"/>
    </location>
    <ligand>
        <name>Mn(2+)</name>
        <dbReference type="ChEBI" id="CHEBI:29035"/>
        <label>2</label>
    </ligand>
</feature>
<accession>A0A923LCU2</accession>
<dbReference type="EMBL" id="JACOOR010000006">
    <property type="protein sequence ID" value="MBC5660255.1"/>
    <property type="molecule type" value="Genomic_DNA"/>
</dbReference>
<dbReference type="Pfam" id="PF01546">
    <property type="entry name" value="Peptidase_M20"/>
    <property type="match status" value="1"/>
</dbReference>
<dbReference type="Gene3D" id="3.40.630.10">
    <property type="entry name" value="Zn peptidases"/>
    <property type="match status" value="2"/>
</dbReference>
<name>A0A923LCU2_9FIRM</name>
<evidence type="ECO:0000256" key="1">
    <source>
        <dbReference type="PIRSR" id="PIRSR005962-1"/>
    </source>
</evidence>
<dbReference type="GO" id="GO:0046657">
    <property type="term" value="P:folic acid catabolic process"/>
    <property type="evidence" value="ECO:0007669"/>
    <property type="project" value="TreeGrafter"/>
</dbReference>
<sequence length="448" mass="48769">MDSGATGNVNEKIYGRIIEEAELLEPELIRIRRDLHRYPELGWMEMRTSSIIASYLKECGCDQVLTGRQVCREESRMGLPSEEELERHYQEAAFREGADQAYLPDTRGGFTGVIGILRCGEGPVVAFRFDIDALPILECEEKSHYPTREGFASRVPGVMHACGHDGHTAVGLGTAKILCGMREQLHGTVKFIFQPAEEGVRGAKSIVDQGHLDGVDYVLGSHMGGDPEQKTAAIGVGNGESMATVKYDVEFHGKGAHAAAAPEDGRNAMLAMATAVLNLHAIPRNSKGDTRVNVGRVTAGSGRNVICDHAHMELEVRGMSEEANAFMDAYAERVIRAAAQMHGCSCKIRLMGAAKNSLNDAALSERLVKVCAEKLCLPVERPEKGGAGGSEDYSYLCERVQRQGGESCYFMNLSACSARIHSERFDFREEALTNGVKAFCGIAVELLR</sequence>
<dbReference type="PIRSF" id="PIRSF005962">
    <property type="entry name" value="Pept_M20D_amidohydro"/>
    <property type="match status" value="1"/>
</dbReference>
<dbReference type="InterPro" id="IPR002933">
    <property type="entry name" value="Peptidase_M20"/>
</dbReference>
<keyword evidence="1" id="KW-0479">Metal-binding</keyword>
<dbReference type="SUPFAM" id="SSF53187">
    <property type="entry name" value="Zn-dependent exopeptidases"/>
    <property type="match status" value="1"/>
</dbReference>
<comment type="cofactor">
    <cofactor evidence="1">
        <name>Mn(2+)</name>
        <dbReference type="ChEBI" id="CHEBI:29035"/>
    </cofactor>
    <text evidence="1">The Mn(2+) ion enhances activity.</text>
</comment>
<keyword evidence="4" id="KW-1185">Reference proteome</keyword>
<dbReference type="InterPro" id="IPR011650">
    <property type="entry name" value="Peptidase_M20_dimer"/>
</dbReference>
<dbReference type="PANTHER" id="PTHR30575">
    <property type="entry name" value="PEPTIDASE M20"/>
    <property type="match status" value="1"/>
</dbReference>
<dbReference type="Pfam" id="PF07687">
    <property type="entry name" value="M20_dimer"/>
    <property type="match status" value="1"/>
</dbReference>
<feature type="binding site" evidence="1">
    <location>
        <position position="421"/>
    </location>
    <ligand>
        <name>Mn(2+)</name>
        <dbReference type="ChEBI" id="CHEBI:29035"/>
        <label>2</label>
    </ligand>
</feature>
<dbReference type="InterPro" id="IPR052030">
    <property type="entry name" value="Peptidase_M20/M20A_hydrolases"/>
</dbReference>
<feature type="domain" description="Peptidase M20 dimerisation" evidence="2">
    <location>
        <begin position="246"/>
        <end position="331"/>
    </location>
</feature>
<gene>
    <name evidence="3" type="ORF">H8S44_10775</name>
</gene>
<evidence type="ECO:0000259" key="2">
    <source>
        <dbReference type="Pfam" id="PF07687"/>
    </source>
</evidence>
<evidence type="ECO:0000313" key="4">
    <source>
        <dbReference type="Proteomes" id="UP000649345"/>
    </source>
</evidence>
<dbReference type="GO" id="GO:0005737">
    <property type="term" value="C:cytoplasm"/>
    <property type="evidence" value="ECO:0007669"/>
    <property type="project" value="TreeGrafter"/>
</dbReference>
<dbReference type="NCBIfam" id="TIGR01891">
    <property type="entry name" value="amidohydrolases"/>
    <property type="match status" value="1"/>
</dbReference>
<dbReference type="GO" id="GO:0016805">
    <property type="term" value="F:dipeptidase activity"/>
    <property type="evidence" value="ECO:0007669"/>
    <property type="project" value="TreeGrafter"/>
</dbReference>
<dbReference type="Proteomes" id="UP000649345">
    <property type="component" value="Unassembled WGS sequence"/>
</dbReference>
<dbReference type="GO" id="GO:0071713">
    <property type="term" value="F:para-aminobenzoyl-glutamate hydrolase activity"/>
    <property type="evidence" value="ECO:0007669"/>
    <property type="project" value="TreeGrafter"/>
</dbReference>
<reference evidence="3" key="1">
    <citation type="submission" date="2020-08" db="EMBL/GenBank/DDBJ databases">
        <title>Genome public.</title>
        <authorList>
            <person name="Liu C."/>
            <person name="Sun Q."/>
        </authorList>
    </citation>
    <scope>NUCLEOTIDE SEQUENCE</scope>
    <source>
        <strain evidence="3">NSJ-68</strain>
    </source>
</reference>
<dbReference type="AlphaFoldDB" id="A0A923LCU2"/>
<comment type="caution">
    <text evidence="3">The sequence shown here is derived from an EMBL/GenBank/DDBJ whole genome shotgun (WGS) entry which is preliminary data.</text>
</comment>
<organism evidence="3 4">
    <name type="scientific">Anaerosacchariphilus hominis</name>
    <dbReference type="NCBI Taxonomy" id="2763017"/>
    <lineage>
        <taxon>Bacteria</taxon>
        <taxon>Bacillati</taxon>
        <taxon>Bacillota</taxon>
        <taxon>Clostridia</taxon>
        <taxon>Lachnospirales</taxon>
        <taxon>Lachnospiraceae</taxon>
        <taxon>Anaerosacchariphilus</taxon>
    </lineage>
</organism>
<evidence type="ECO:0000313" key="3">
    <source>
        <dbReference type="EMBL" id="MBC5660255.1"/>
    </source>
</evidence>
<dbReference type="InterPro" id="IPR036264">
    <property type="entry name" value="Bact_exopeptidase_dim_dom"/>
</dbReference>
<dbReference type="InterPro" id="IPR017439">
    <property type="entry name" value="Amidohydrolase"/>
</dbReference>
<proteinExistence type="predicted"/>
<dbReference type="PANTHER" id="PTHR30575:SF3">
    <property type="entry name" value="PEPTIDASE M20 DIMERISATION DOMAIN-CONTAINING PROTEIN"/>
    <property type="match status" value="1"/>
</dbReference>
<keyword evidence="1" id="KW-0464">Manganese</keyword>
<dbReference type="RefSeq" id="WP_186872503.1">
    <property type="nucleotide sequence ID" value="NZ_JACOOR010000006.1"/>
</dbReference>
<protein>
    <submittedName>
        <fullName evidence="3">Amidohydrolase</fullName>
    </submittedName>
</protein>
<feature type="binding site" evidence="1">
    <location>
        <position position="198"/>
    </location>
    <ligand>
        <name>Mn(2+)</name>
        <dbReference type="ChEBI" id="CHEBI:29035"/>
        <label>2</label>
    </ligand>
</feature>
<feature type="binding site" evidence="1">
    <location>
        <position position="164"/>
    </location>
    <ligand>
        <name>Mn(2+)</name>
        <dbReference type="ChEBI" id="CHEBI:29035"/>
        <label>2</label>
    </ligand>
</feature>